<evidence type="ECO:0000313" key="1">
    <source>
        <dbReference type="EMBL" id="KAA3466536.1"/>
    </source>
</evidence>
<comment type="caution">
    <text evidence="1">The sequence shown here is derived from an EMBL/GenBank/DDBJ whole genome shotgun (WGS) entry which is preliminary data.</text>
</comment>
<accession>A0A5B6VC29</accession>
<proteinExistence type="predicted"/>
<keyword evidence="2" id="KW-1185">Reference proteome</keyword>
<dbReference type="Proteomes" id="UP000325315">
    <property type="component" value="Unassembled WGS sequence"/>
</dbReference>
<reference evidence="2" key="1">
    <citation type="journal article" date="2019" name="Plant Biotechnol. J.">
        <title>Genome sequencing of the Australian wild diploid species Gossypium australe highlights disease resistance and delayed gland morphogenesis.</title>
        <authorList>
            <person name="Cai Y."/>
            <person name="Cai X."/>
            <person name="Wang Q."/>
            <person name="Wang P."/>
            <person name="Zhang Y."/>
            <person name="Cai C."/>
            <person name="Xu Y."/>
            <person name="Wang K."/>
            <person name="Zhou Z."/>
            <person name="Wang C."/>
            <person name="Geng S."/>
            <person name="Li B."/>
            <person name="Dong Q."/>
            <person name="Hou Y."/>
            <person name="Wang H."/>
            <person name="Ai P."/>
            <person name="Liu Z."/>
            <person name="Yi F."/>
            <person name="Sun M."/>
            <person name="An G."/>
            <person name="Cheng J."/>
            <person name="Zhang Y."/>
            <person name="Shi Q."/>
            <person name="Xie Y."/>
            <person name="Shi X."/>
            <person name="Chang Y."/>
            <person name="Huang F."/>
            <person name="Chen Y."/>
            <person name="Hong S."/>
            <person name="Mi L."/>
            <person name="Sun Q."/>
            <person name="Zhang L."/>
            <person name="Zhou B."/>
            <person name="Peng R."/>
            <person name="Zhang X."/>
            <person name="Liu F."/>
        </authorList>
    </citation>
    <scope>NUCLEOTIDE SEQUENCE [LARGE SCALE GENOMIC DNA]</scope>
    <source>
        <strain evidence="2">cv. PA1801</strain>
    </source>
</reference>
<dbReference type="AlphaFoldDB" id="A0A5B6VC29"/>
<organism evidence="1 2">
    <name type="scientific">Gossypium australe</name>
    <dbReference type="NCBI Taxonomy" id="47621"/>
    <lineage>
        <taxon>Eukaryota</taxon>
        <taxon>Viridiplantae</taxon>
        <taxon>Streptophyta</taxon>
        <taxon>Embryophyta</taxon>
        <taxon>Tracheophyta</taxon>
        <taxon>Spermatophyta</taxon>
        <taxon>Magnoliopsida</taxon>
        <taxon>eudicotyledons</taxon>
        <taxon>Gunneridae</taxon>
        <taxon>Pentapetalae</taxon>
        <taxon>rosids</taxon>
        <taxon>malvids</taxon>
        <taxon>Malvales</taxon>
        <taxon>Malvaceae</taxon>
        <taxon>Malvoideae</taxon>
        <taxon>Gossypium</taxon>
    </lineage>
</organism>
<sequence>MPQKTDGSVPITLVIANCKVVKPRVTTVEHISQVNRIRELRQNSNIVATHTWSSTFFPRFDFDLTSR</sequence>
<name>A0A5B6VC29_9ROSI</name>
<evidence type="ECO:0000313" key="2">
    <source>
        <dbReference type="Proteomes" id="UP000325315"/>
    </source>
</evidence>
<protein>
    <submittedName>
        <fullName evidence="1">WD-40 repeat-containing protein MSI4-like isoform X2</fullName>
    </submittedName>
</protein>
<dbReference type="OrthoDB" id="1735111at2759"/>
<gene>
    <name evidence="1" type="ORF">EPI10_001623</name>
</gene>
<dbReference type="EMBL" id="SMMG02000007">
    <property type="protein sequence ID" value="KAA3466536.1"/>
    <property type="molecule type" value="Genomic_DNA"/>
</dbReference>